<dbReference type="SUPFAM" id="SSF102114">
    <property type="entry name" value="Radical SAM enzymes"/>
    <property type="match status" value="1"/>
</dbReference>
<keyword evidence="5" id="KW-0479">Metal-binding</keyword>
<keyword evidence="6" id="KW-0408">Iron</keyword>
<keyword evidence="2" id="KW-0004">4Fe-4S</keyword>
<feature type="domain" description="MTTase N-terminal" evidence="8">
    <location>
        <begin position="20"/>
        <end position="130"/>
    </location>
</feature>
<dbReference type="EMBL" id="AZAC01000008">
    <property type="protein sequence ID" value="KIX14864.1"/>
    <property type="molecule type" value="Genomic_DNA"/>
</dbReference>
<comment type="caution">
    <text evidence="10">The sequence shown here is derived from an EMBL/GenBank/DDBJ whole genome shotgun (WGS) entry which is preliminary data.</text>
</comment>
<dbReference type="SFLD" id="SFLDS00029">
    <property type="entry name" value="Radical_SAM"/>
    <property type="match status" value="1"/>
</dbReference>
<dbReference type="Pfam" id="PF04055">
    <property type="entry name" value="Radical_SAM"/>
    <property type="match status" value="1"/>
</dbReference>
<dbReference type="InterPro" id="IPR058240">
    <property type="entry name" value="rSAM_sf"/>
</dbReference>
<sequence>MHSKKSVNDSKSFDQARAGRLFHLASLGCKVNQAELAYLASELEKKGWARAEDPAQADLAILMTCSVTAGAARQSRQMTRRLAKACPKAVILATGCDVQAEPRAYTKENAIILGRSRLVELPLMAAGEKPWPDQSQAPDAPDQGLFCPGVREPGNGRSRALLKVQDGCNAFCAYCIVPYTRGRPRSLPLDQALAAFRKLDQARTAEVVLTGVHLGRYGLDLEPKSSLTELVEALLGQNAYTRLRISSLEVNEISDRLVDLTTSHAKLCRHLHIPLQSGCDLVLKKMGRPYKTAEFARTVLELHEKSPDICLGADVLVGLPHEDEESFKRTHDLLAGLPLSYFHVFPYSPRQGTRASAMKNRTRGPEVKQRAAILRELGKEKFKSFLQTQENREFEAVVEADNKARTDNYCLVKLDEPARPGDLVKIKTQTLLEHQGQYMLGGKILSQRPFICL</sequence>
<gene>
    <name evidence="10" type="ORF">X474_06880</name>
</gene>
<evidence type="ECO:0000256" key="2">
    <source>
        <dbReference type="ARBA" id="ARBA00022485"/>
    </source>
</evidence>
<dbReference type="GO" id="GO:0035598">
    <property type="term" value="F:tRNA (N(6)-L-threonylcarbamoyladenosine(37)-C(2))-methylthiotransferase activity"/>
    <property type="evidence" value="ECO:0007669"/>
    <property type="project" value="TreeGrafter"/>
</dbReference>
<evidence type="ECO:0000256" key="4">
    <source>
        <dbReference type="ARBA" id="ARBA00022691"/>
    </source>
</evidence>
<dbReference type="InterPro" id="IPR038135">
    <property type="entry name" value="Methylthiotransferase_N_sf"/>
</dbReference>
<evidence type="ECO:0000259" key="9">
    <source>
        <dbReference type="PROSITE" id="PS51918"/>
    </source>
</evidence>
<dbReference type="Proteomes" id="UP000032233">
    <property type="component" value="Unassembled WGS sequence"/>
</dbReference>
<dbReference type="RefSeq" id="WP_052514925.1">
    <property type="nucleotide sequence ID" value="NZ_AZAC01000008.1"/>
</dbReference>
<dbReference type="STRING" id="1429043.X474_06880"/>
<dbReference type="PANTHER" id="PTHR11918:SF45">
    <property type="entry name" value="THREONYLCARBAMOYLADENOSINE TRNA METHYLTHIOTRANSFERASE"/>
    <property type="match status" value="1"/>
</dbReference>
<evidence type="ECO:0000256" key="7">
    <source>
        <dbReference type="ARBA" id="ARBA00023014"/>
    </source>
</evidence>
<dbReference type="PROSITE" id="PS01278">
    <property type="entry name" value="MTTASE_RADICAL"/>
    <property type="match status" value="1"/>
</dbReference>
<dbReference type="InParanoid" id="A0A0D2J9P0"/>
<dbReference type="OrthoDB" id="9805215at2"/>
<proteinExistence type="predicted"/>
<keyword evidence="3" id="KW-0808">Transferase</keyword>
<keyword evidence="4" id="KW-0949">S-adenosyl-L-methionine</keyword>
<dbReference type="Pfam" id="PF00919">
    <property type="entry name" value="UPF0004"/>
    <property type="match status" value="1"/>
</dbReference>
<keyword evidence="7" id="KW-0411">Iron-sulfur</keyword>
<dbReference type="PROSITE" id="PS51449">
    <property type="entry name" value="MTTASE_N"/>
    <property type="match status" value="1"/>
</dbReference>
<evidence type="ECO:0000256" key="5">
    <source>
        <dbReference type="ARBA" id="ARBA00022723"/>
    </source>
</evidence>
<dbReference type="CDD" id="cd01335">
    <property type="entry name" value="Radical_SAM"/>
    <property type="match status" value="1"/>
</dbReference>
<dbReference type="InterPro" id="IPR006638">
    <property type="entry name" value="Elp3/MiaA/NifB-like_rSAM"/>
</dbReference>
<keyword evidence="11" id="KW-1185">Reference proteome</keyword>
<evidence type="ECO:0000259" key="8">
    <source>
        <dbReference type="PROSITE" id="PS51449"/>
    </source>
</evidence>
<dbReference type="GO" id="GO:0051539">
    <property type="term" value="F:4 iron, 4 sulfur cluster binding"/>
    <property type="evidence" value="ECO:0007669"/>
    <property type="project" value="UniProtKB-KW"/>
</dbReference>
<dbReference type="InterPro" id="IPR023404">
    <property type="entry name" value="rSAM_horseshoe"/>
</dbReference>
<reference evidence="10 11" key="1">
    <citation type="submission" date="2013-11" db="EMBL/GenBank/DDBJ databases">
        <title>Metagenomic analysis of a methanogenic consortium involved in long chain n-alkane degradation.</title>
        <authorList>
            <person name="Davidova I.A."/>
            <person name="Callaghan A.V."/>
            <person name="Wawrik B."/>
            <person name="Pruitt S."/>
            <person name="Marks C."/>
            <person name="Duncan K.E."/>
            <person name="Suflita J.M."/>
        </authorList>
    </citation>
    <scope>NUCLEOTIDE SEQUENCE [LARGE SCALE GENOMIC DNA]</scope>
    <source>
        <strain evidence="10 11">SPR</strain>
    </source>
</reference>
<dbReference type="SMART" id="SM00729">
    <property type="entry name" value="Elp3"/>
    <property type="match status" value="1"/>
</dbReference>
<organism evidence="10 11">
    <name type="scientific">Dethiosulfatarculus sandiegensis</name>
    <dbReference type="NCBI Taxonomy" id="1429043"/>
    <lineage>
        <taxon>Bacteria</taxon>
        <taxon>Pseudomonadati</taxon>
        <taxon>Thermodesulfobacteriota</taxon>
        <taxon>Desulfarculia</taxon>
        <taxon>Desulfarculales</taxon>
        <taxon>Desulfarculaceae</taxon>
        <taxon>Dethiosulfatarculus</taxon>
    </lineage>
</organism>
<dbReference type="InterPro" id="IPR013848">
    <property type="entry name" value="Methylthiotransferase_N"/>
</dbReference>
<dbReference type="GO" id="GO:0046872">
    <property type="term" value="F:metal ion binding"/>
    <property type="evidence" value="ECO:0007669"/>
    <property type="project" value="UniProtKB-KW"/>
</dbReference>
<dbReference type="PANTHER" id="PTHR11918">
    <property type="entry name" value="RADICAL SAM PROTEINS"/>
    <property type="match status" value="1"/>
</dbReference>
<dbReference type="SFLD" id="SFLDG01082">
    <property type="entry name" value="B12-binding_domain_containing"/>
    <property type="match status" value="1"/>
</dbReference>
<evidence type="ECO:0000256" key="6">
    <source>
        <dbReference type="ARBA" id="ARBA00023004"/>
    </source>
</evidence>
<protein>
    <submittedName>
        <fullName evidence="10">Uncharacterized protein</fullName>
    </submittedName>
</protein>
<dbReference type="PROSITE" id="PS51918">
    <property type="entry name" value="RADICAL_SAM"/>
    <property type="match status" value="1"/>
</dbReference>
<name>A0A0D2J9P0_9BACT</name>
<dbReference type="NCBIfam" id="TIGR00089">
    <property type="entry name" value="MiaB/RimO family radical SAM methylthiotransferase"/>
    <property type="match status" value="1"/>
</dbReference>
<evidence type="ECO:0000313" key="10">
    <source>
        <dbReference type="EMBL" id="KIX14864.1"/>
    </source>
</evidence>
<dbReference type="Gene3D" id="3.40.50.12160">
    <property type="entry name" value="Methylthiotransferase, N-terminal domain"/>
    <property type="match status" value="1"/>
</dbReference>
<accession>A0A0D2J9P0</accession>
<evidence type="ECO:0000256" key="3">
    <source>
        <dbReference type="ARBA" id="ARBA00022679"/>
    </source>
</evidence>
<evidence type="ECO:0000313" key="11">
    <source>
        <dbReference type="Proteomes" id="UP000032233"/>
    </source>
</evidence>
<evidence type="ECO:0000256" key="1">
    <source>
        <dbReference type="ARBA" id="ARBA00001966"/>
    </source>
</evidence>
<dbReference type="Gene3D" id="3.80.30.20">
    <property type="entry name" value="tm_1862 like domain"/>
    <property type="match status" value="1"/>
</dbReference>
<dbReference type="PATRIC" id="fig|1429043.3.peg.1459"/>
<comment type="cofactor">
    <cofactor evidence="1">
        <name>[4Fe-4S] cluster</name>
        <dbReference type="ChEBI" id="CHEBI:49883"/>
    </cofactor>
</comment>
<dbReference type="AlphaFoldDB" id="A0A0D2J9P0"/>
<dbReference type="InterPro" id="IPR007197">
    <property type="entry name" value="rSAM"/>
</dbReference>
<dbReference type="InterPro" id="IPR005839">
    <property type="entry name" value="Methylthiotransferase"/>
</dbReference>
<dbReference type="InterPro" id="IPR020612">
    <property type="entry name" value="Methylthiotransferase_CS"/>
</dbReference>
<feature type="domain" description="Radical SAM core" evidence="9">
    <location>
        <begin position="154"/>
        <end position="386"/>
    </location>
</feature>